<evidence type="ECO:0000313" key="1">
    <source>
        <dbReference type="EMBL" id="SEA25313.1"/>
    </source>
</evidence>
<dbReference type="InterPro" id="IPR000150">
    <property type="entry name" value="Cof"/>
</dbReference>
<dbReference type="PANTHER" id="PTHR10000">
    <property type="entry name" value="PHOSPHOSERINE PHOSPHATASE"/>
    <property type="match status" value="1"/>
</dbReference>
<protein>
    <recommendedName>
        <fullName evidence="3">Cof-like hydrolase</fullName>
    </recommendedName>
</protein>
<dbReference type="PANTHER" id="PTHR10000:SF8">
    <property type="entry name" value="HAD SUPERFAMILY HYDROLASE-LIKE, TYPE 3"/>
    <property type="match status" value="1"/>
</dbReference>
<name>A0A1H3ZNK3_SELRU</name>
<dbReference type="Gene3D" id="3.40.50.1000">
    <property type="entry name" value="HAD superfamily/HAD-like"/>
    <property type="match status" value="1"/>
</dbReference>
<dbReference type="PROSITE" id="PS01229">
    <property type="entry name" value="COF_2"/>
    <property type="match status" value="1"/>
</dbReference>
<dbReference type="SFLD" id="SFLDG01144">
    <property type="entry name" value="C2.B.4:_PGP_Like"/>
    <property type="match status" value="1"/>
</dbReference>
<dbReference type="Gene3D" id="3.30.1240.10">
    <property type="match status" value="1"/>
</dbReference>
<dbReference type="CDD" id="cd07516">
    <property type="entry name" value="HAD_Pase"/>
    <property type="match status" value="1"/>
</dbReference>
<reference evidence="1 2" key="1">
    <citation type="submission" date="2016-10" db="EMBL/GenBank/DDBJ databases">
        <authorList>
            <person name="de Groot N.N."/>
        </authorList>
    </citation>
    <scope>NUCLEOTIDE SEQUENCE [LARGE SCALE GENOMIC DNA]</scope>
    <source>
        <strain evidence="1 2">DSM 2872</strain>
    </source>
</reference>
<sequence length="268" mass="28973">MTIKLLATDLDGTLLRGGQPVSAGNIAAAQAAAKAGTIVTIATGRMYRAAMPVAEALGLDVPIITYNGALIKSTSGKVYYEQYLDEDICRRITDFAAARGWYLQTYSGDELYYSDYGEFSKRYEHSQKVIGENIGYAGMREKVSQMYKMLIITPDPAVTQNWMAELEAEFGDSVTLTQSSKDFIEIISPGVSKASALVRLAEMLDIDISETMAIGDAANDLPMLKAAGFSVAMGNGTEEVKAVTDAVTGNCDDDGWAQAVYKYVLKTE</sequence>
<proteinExistence type="predicted"/>
<gene>
    <name evidence="1" type="ORF">SAMN05660648_02513</name>
</gene>
<evidence type="ECO:0008006" key="3">
    <source>
        <dbReference type="Google" id="ProtNLM"/>
    </source>
</evidence>
<dbReference type="SUPFAM" id="SSF56784">
    <property type="entry name" value="HAD-like"/>
    <property type="match status" value="1"/>
</dbReference>
<dbReference type="InterPro" id="IPR036412">
    <property type="entry name" value="HAD-like_sf"/>
</dbReference>
<dbReference type="AlphaFoldDB" id="A0A1H3ZNK3"/>
<dbReference type="SFLD" id="SFLDS00003">
    <property type="entry name" value="Haloacid_Dehalogenase"/>
    <property type="match status" value="1"/>
</dbReference>
<dbReference type="OrthoDB" id="9781413at2"/>
<dbReference type="GO" id="GO:0000287">
    <property type="term" value="F:magnesium ion binding"/>
    <property type="evidence" value="ECO:0007669"/>
    <property type="project" value="TreeGrafter"/>
</dbReference>
<dbReference type="InterPro" id="IPR006379">
    <property type="entry name" value="HAD-SF_hydro_IIB"/>
</dbReference>
<dbReference type="SFLD" id="SFLDG01140">
    <property type="entry name" value="C2.B:_Phosphomannomutase_and_P"/>
    <property type="match status" value="1"/>
</dbReference>
<dbReference type="Pfam" id="PF08282">
    <property type="entry name" value="Hydrolase_3"/>
    <property type="match status" value="1"/>
</dbReference>
<accession>A0A1H3ZNK3</accession>
<dbReference type="EMBL" id="FNQG01000012">
    <property type="protein sequence ID" value="SEA25313.1"/>
    <property type="molecule type" value="Genomic_DNA"/>
</dbReference>
<dbReference type="Proteomes" id="UP000183469">
    <property type="component" value="Unassembled WGS sequence"/>
</dbReference>
<dbReference type="GO" id="GO:0016791">
    <property type="term" value="F:phosphatase activity"/>
    <property type="evidence" value="ECO:0007669"/>
    <property type="project" value="TreeGrafter"/>
</dbReference>
<dbReference type="NCBIfam" id="TIGR01484">
    <property type="entry name" value="HAD-SF-IIB"/>
    <property type="match status" value="1"/>
</dbReference>
<evidence type="ECO:0000313" key="2">
    <source>
        <dbReference type="Proteomes" id="UP000183469"/>
    </source>
</evidence>
<dbReference type="NCBIfam" id="TIGR00099">
    <property type="entry name" value="Cof-subfamily"/>
    <property type="match status" value="1"/>
</dbReference>
<dbReference type="GO" id="GO:0005829">
    <property type="term" value="C:cytosol"/>
    <property type="evidence" value="ECO:0007669"/>
    <property type="project" value="TreeGrafter"/>
</dbReference>
<organism evidence="1 2">
    <name type="scientific">Selenomonas ruminantium</name>
    <dbReference type="NCBI Taxonomy" id="971"/>
    <lineage>
        <taxon>Bacteria</taxon>
        <taxon>Bacillati</taxon>
        <taxon>Bacillota</taxon>
        <taxon>Negativicutes</taxon>
        <taxon>Selenomonadales</taxon>
        <taxon>Selenomonadaceae</taxon>
        <taxon>Selenomonas</taxon>
    </lineage>
</organism>
<dbReference type="InterPro" id="IPR023214">
    <property type="entry name" value="HAD_sf"/>
</dbReference>
<dbReference type="RefSeq" id="WP_074673061.1">
    <property type="nucleotide sequence ID" value="NZ_FNQG01000012.1"/>
</dbReference>